<protein>
    <submittedName>
        <fullName evidence="5">L domain-like protein</fullName>
    </submittedName>
</protein>
<keyword evidence="6" id="KW-1185">Reference proteome</keyword>
<feature type="chain" id="PRO_5013186323" evidence="3">
    <location>
        <begin position="19"/>
        <end position="927"/>
    </location>
</feature>
<dbReference type="EMBL" id="MCFG01000067">
    <property type="protein sequence ID" value="ORX83716.1"/>
    <property type="molecule type" value="Genomic_DNA"/>
</dbReference>
<evidence type="ECO:0000256" key="1">
    <source>
        <dbReference type="ARBA" id="ARBA00022614"/>
    </source>
</evidence>
<dbReference type="InterPro" id="IPR050216">
    <property type="entry name" value="LRR_domain-containing"/>
</dbReference>
<accession>A0A1Y1XE37</accession>
<evidence type="ECO:0000259" key="4">
    <source>
        <dbReference type="Pfam" id="PF23598"/>
    </source>
</evidence>
<dbReference type="InterPro" id="IPR003591">
    <property type="entry name" value="Leu-rich_rpt_typical-subtyp"/>
</dbReference>
<dbReference type="InterPro" id="IPR017853">
    <property type="entry name" value="GH"/>
</dbReference>
<sequence>MDLKFLLIIFASILTIRADSLKVCEELKKHICSSCNNENYQCTINKNGEIDKLQVNNQVFSSGIPNIIFKITSITSLYLLNDTISILPDNIGNLKNLKRLDIRNNKLKTIPSSIKNLSKLEYLNLSNNPITKLPEEIGDLTELRLIYLNNCKLEQLFSSITKLSNLQELEIKNNKLKSIPKELGNLKNLKRLDLNNNSNDEILETPNEKDFISFKNKNYKRLTLFKKKIQPIYTDEDGVSYVAKTNGRYLSIYNGKTFNDVYIQGVNMGLGAPNYFPGEVGVTYAQYFDWFKKIADMNSNTIRVYTIQPPEFYEAFYDYNTNYTNKPLYFFQGTWYDEDRWMETQNAFDPELVEILYRDTRDLIDIIHGNANLPTQQGKASGTYNCDVSPWCIGWVLGVESDEKLVGITNENNVNITSYKGKYISANNVQPFEAFWAMTADYTITYEMDNYKTQRPLSFSNWLTADTMKHPSETMEQEDSISLDIQRLTKEDTFKCGFFASYHVYPYYPNFMWTQKNYIEHVDANGNINPYEAYLQDLISTHAEDIPLLVAEVGIPTSRGVTHINPISGFNQGKVDEKSQGEMLVSMSRDIKANNYGGVLYFAWQDEWFKRTWNTMDNTKQDRRAYWDDVQTNEQNFGILNFVSYTDDKKIMTIDGKKDDWTSNDKFIETDNIKMSVKKDAAYIYFLLEANKNVNLINDRVLISFDITPKSGSNSYTSRDGKTTYNFDEDVDFVLELNGYNDTEIYTQDYYDKFAFMYSKYDNVTINGQPIKISESPKSTIFNPLYLLIEVTLNLPDRNETIDTMLERTGKLMYGSTDKSSPIYSTISDFYLTSSLAEIRIAYGLLNFRDPSSKLIEDDFYALGGYSDLEIDSISIGLTEGSKTVFKDYSWDKWDEVQYKEVLKDSYYILKDYFAEDIKTKNNKPYW</sequence>
<dbReference type="GO" id="GO:0005737">
    <property type="term" value="C:cytoplasm"/>
    <property type="evidence" value="ECO:0007669"/>
    <property type="project" value="TreeGrafter"/>
</dbReference>
<feature type="signal peptide" evidence="3">
    <location>
        <begin position="1"/>
        <end position="18"/>
    </location>
</feature>
<evidence type="ECO:0000256" key="3">
    <source>
        <dbReference type="SAM" id="SignalP"/>
    </source>
</evidence>
<evidence type="ECO:0000313" key="6">
    <source>
        <dbReference type="Proteomes" id="UP000193944"/>
    </source>
</evidence>
<dbReference type="SMART" id="SM00364">
    <property type="entry name" value="LRR_BAC"/>
    <property type="match status" value="3"/>
</dbReference>
<reference evidence="5 6" key="1">
    <citation type="submission" date="2016-08" db="EMBL/GenBank/DDBJ databases">
        <title>A Parts List for Fungal Cellulosomes Revealed by Comparative Genomics.</title>
        <authorList>
            <consortium name="DOE Joint Genome Institute"/>
            <person name="Haitjema C.H."/>
            <person name="Gilmore S.P."/>
            <person name="Henske J.K."/>
            <person name="Solomon K.V."/>
            <person name="De Groot R."/>
            <person name="Kuo A."/>
            <person name="Mondo S.J."/>
            <person name="Salamov A.A."/>
            <person name="Labutti K."/>
            <person name="Zhao Z."/>
            <person name="Chiniquy J."/>
            <person name="Barry K."/>
            <person name="Brewer H.M."/>
            <person name="Purvine S.O."/>
            <person name="Wright A.T."/>
            <person name="Boxma B."/>
            <person name="Van Alen T."/>
            <person name="Hackstein J.H."/>
            <person name="Baker S.E."/>
            <person name="Grigoriev I.V."/>
            <person name="O'Malley M.A."/>
        </authorList>
    </citation>
    <scope>NUCLEOTIDE SEQUENCE [LARGE SCALE GENOMIC DNA]</scope>
    <source>
        <strain evidence="5 6">S4</strain>
    </source>
</reference>
<dbReference type="InterPro" id="IPR001611">
    <property type="entry name" value="Leu-rich_rpt"/>
</dbReference>
<dbReference type="Pfam" id="PF23598">
    <property type="entry name" value="LRR_14"/>
    <property type="match status" value="1"/>
</dbReference>
<dbReference type="PANTHER" id="PTHR48051">
    <property type="match status" value="1"/>
</dbReference>
<keyword evidence="1" id="KW-0433">Leucine-rich repeat</keyword>
<keyword evidence="2" id="KW-0677">Repeat</keyword>
<dbReference type="PROSITE" id="PS51450">
    <property type="entry name" value="LRR"/>
    <property type="match status" value="3"/>
</dbReference>
<feature type="domain" description="Disease resistance R13L4/SHOC-2-like LRR" evidence="4">
    <location>
        <begin position="113"/>
        <end position="198"/>
    </location>
</feature>
<dbReference type="InterPro" id="IPR055414">
    <property type="entry name" value="LRR_R13L4/SHOC2-like"/>
</dbReference>
<proteinExistence type="predicted"/>
<dbReference type="AlphaFoldDB" id="A0A1Y1XE37"/>
<reference evidence="5 6" key="2">
    <citation type="submission" date="2016-08" db="EMBL/GenBank/DDBJ databases">
        <title>Pervasive Adenine N6-methylation of Active Genes in Fungi.</title>
        <authorList>
            <consortium name="DOE Joint Genome Institute"/>
            <person name="Mondo S.J."/>
            <person name="Dannebaum R.O."/>
            <person name="Kuo R.C."/>
            <person name="Labutti K."/>
            <person name="Haridas S."/>
            <person name="Kuo A."/>
            <person name="Salamov A."/>
            <person name="Ahrendt S.R."/>
            <person name="Lipzen A."/>
            <person name="Sullivan W."/>
            <person name="Andreopoulos W.B."/>
            <person name="Clum A."/>
            <person name="Lindquist E."/>
            <person name="Daum C."/>
            <person name="Ramamoorthy G.K."/>
            <person name="Gryganskyi A."/>
            <person name="Culley D."/>
            <person name="Magnuson J.K."/>
            <person name="James T.Y."/>
            <person name="O'Malley M.A."/>
            <person name="Stajich J.E."/>
            <person name="Spatafora J.W."/>
            <person name="Visel A."/>
            <person name="Grigoriev I.V."/>
        </authorList>
    </citation>
    <scope>NUCLEOTIDE SEQUENCE [LARGE SCALE GENOMIC DNA]</scope>
    <source>
        <strain evidence="5 6">S4</strain>
    </source>
</reference>
<organism evidence="5 6">
    <name type="scientific">Anaeromyces robustus</name>
    <dbReference type="NCBI Taxonomy" id="1754192"/>
    <lineage>
        <taxon>Eukaryota</taxon>
        <taxon>Fungi</taxon>
        <taxon>Fungi incertae sedis</taxon>
        <taxon>Chytridiomycota</taxon>
        <taxon>Chytridiomycota incertae sedis</taxon>
        <taxon>Neocallimastigomycetes</taxon>
        <taxon>Neocallimastigales</taxon>
        <taxon>Neocallimastigaceae</taxon>
        <taxon>Anaeromyces</taxon>
    </lineage>
</organism>
<gene>
    <name evidence="5" type="ORF">BCR32DRAFT_291828</name>
</gene>
<dbReference type="STRING" id="1754192.A0A1Y1XE37"/>
<dbReference type="SMART" id="SM00369">
    <property type="entry name" value="LRR_TYP"/>
    <property type="match status" value="3"/>
</dbReference>
<dbReference type="SUPFAM" id="SSF51445">
    <property type="entry name" value="(Trans)glycosidases"/>
    <property type="match status" value="1"/>
</dbReference>
<dbReference type="PANTHER" id="PTHR48051:SF1">
    <property type="entry name" value="RAS SUPPRESSOR PROTEIN 1"/>
    <property type="match status" value="1"/>
</dbReference>
<dbReference type="SUPFAM" id="SSF52058">
    <property type="entry name" value="L domain-like"/>
    <property type="match status" value="1"/>
</dbReference>
<dbReference type="OrthoDB" id="5577979at2759"/>
<evidence type="ECO:0000256" key="2">
    <source>
        <dbReference type="ARBA" id="ARBA00022737"/>
    </source>
</evidence>
<keyword evidence="3" id="KW-0732">Signal</keyword>
<evidence type="ECO:0000313" key="5">
    <source>
        <dbReference type="EMBL" id="ORX83716.1"/>
    </source>
</evidence>
<comment type="caution">
    <text evidence="5">The sequence shown here is derived from an EMBL/GenBank/DDBJ whole genome shotgun (WGS) entry which is preliminary data.</text>
</comment>
<dbReference type="InterPro" id="IPR032675">
    <property type="entry name" value="LRR_dom_sf"/>
</dbReference>
<dbReference type="Proteomes" id="UP000193944">
    <property type="component" value="Unassembled WGS sequence"/>
</dbReference>
<dbReference type="Gene3D" id="3.80.10.10">
    <property type="entry name" value="Ribonuclease Inhibitor"/>
    <property type="match status" value="1"/>
</dbReference>
<name>A0A1Y1XE37_9FUNG</name>